<evidence type="ECO:0000313" key="3">
    <source>
        <dbReference type="Proteomes" id="UP001479436"/>
    </source>
</evidence>
<dbReference type="Pfam" id="PF12697">
    <property type="entry name" value="Abhydrolase_6"/>
    <property type="match status" value="1"/>
</dbReference>
<dbReference type="PANTHER" id="PTHR43194:SF2">
    <property type="entry name" value="PEROXISOMAL MEMBRANE PROTEIN LPX1"/>
    <property type="match status" value="1"/>
</dbReference>
<feature type="domain" description="AB hydrolase-1" evidence="1">
    <location>
        <begin position="33"/>
        <end position="283"/>
    </location>
</feature>
<name>A0ABR2VTL6_9FUNG</name>
<sequence length="312" mass="34763">MGYQLTTKLLTNSSTGIKVVANLWTTKDAVGTLLFAHATGFHKETWHPTLAYLKDPGVKCNFITFDARNHGSSAIENKSLLSETCSWKTLAEDILELTDKIQVQKPFIGVGHSMGGCTTLLAEELKPNTFDGIVAFEPILHPNKGSKLGLSLVESTKRRRNIWENRSAVTEYLKSKKFFNTWDERALEEYVNNGMYLNPDGKIELKCPPAQEAATFAGAPEVSEYCYNHLNNIRIPVLFVGADKSTTISPEEIPVFAKQCVQGTSQIIPGQHLIPQEQPQTTAHIIHKFVTSLLEHDSMKAKHIESQVHSQM</sequence>
<evidence type="ECO:0000313" key="2">
    <source>
        <dbReference type="EMBL" id="KAK9701737.1"/>
    </source>
</evidence>
<protein>
    <recommendedName>
        <fullName evidence="1">AB hydrolase-1 domain-containing protein</fullName>
    </recommendedName>
</protein>
<dbReference type="Proteomes" id="UP001479436">
    <property type="component" value="Unassembled WGS sequence"/>
</dbReference>
<dbReference type="SUPFAM" id="SSF53474">
    <property type="entry name" value="alpha/beta-Hydrolases"/>
    <property type="match status" value="1"/>
</dbReference>
<keyword evidence="3" id="KW-1185">Reference proteome</keyword>
<dbReference type="InterPro" id="IPR050228">
    <property type="entry name" value="Carboxylesterase_BioH"/>
</dbReference>
<organism evidence="2 3">
    <name type="scientific">Basidiobolus ranarum</name>
    <dbReference type="NCBI Taxonomy" id="34480"/>
    <lineage>
        <taxon>Eukaryota</taxon>
        <taxon>Fungi</taxon>
        <taxon>Fungi incertae sedis</taxon>
        <taxon>Zoopagomycota</taxon>
        <taxon>Entomophthoromycotina</taxon>
        <taxon>Basidiobolomycetes</taxon>
        <taxon>Basidiobolales</taxon>
        <taxon>Basidiobolaceae</taxon>
        <taxon>Basidiobolus</taxon>
    </lineage>
</organism>
<dbReference type="Gene3D" id="3.40.50.1820">
    <property type="entry name" value="alpha/beta hydrolase"/>
    <property type="match status" value="1"/>
</dbReference>
<dbReference type="InterPro" id="IPR029058">
    <property type="entry name" value="AB_hydrolase_fold"/>
</dbReference>
<dbReference type="InterPro" id="IPR000073">
    <property type="entry name" value="AB_hydrolase_1"/>
</dbReference>
<dbReference type="EMBL" id="JASJQH010007786">
    <property type="protein sequence ID" value="KAK9701737.1"/>
    <property type="molecule type" value="Genomic_DNA"/>
</dbReference>
<gene>
    <name evidence="2" type="ORF">K7432_011584</name>
</gene>
<reference evidence="2 3" key="1">
    <citation type="submission" date="2023-04" db="EMBL/GenBank/DDBJ databases">
        <title>Genome of Basidiobolus ranarum AG-B5.</title>
        <authorList>
            <person name="Stajich J.E."/>
            <person name="Carter-House D."/>
            <person name="Gryganskyi A."/>
        </authorList>
    </citation>
    <scope>NUCLEOTIDE SEQUENCE [LARGE SCALE GENOMIC DNA]</scope>
    <source>
        <strain evidence="2 3">AG-B5</strain>
    </source>
</reference>
<evidence type="ECO:0000259" key="1">
    <source>
        <dbReference type="Pfam" id="PF12697"/>
    </source>
</evidence>
<proteinExistence type="predicted"/>
<accession>A0ABR2VTL6</accession>
<dbReference type="PANTHER" id="PTHR43194">
    <property type="entry name" value="HYDROLASE ALPHA/BETA FOLD FAMILY"/>
    <property type="match status" value="1"/>
</dbReference>
<comment type="caution">
    <text evidence="2">The sequence shown here is derived from an EMBL/GenBank/DDBJ whole genome shotgun (WGS) entry which is preliminary data.</text>
</comment>